<comment type="caution">
    <text evidence="1">The sequence shown here is derived from an EMBL/GenBank/DDBJ whole genome shotgun (WGS) entry which is preliminary data.</text>
</comment>
<dbReference type="EMBL" id="CAJNOI010001973">
    <property type="protein sequence ID" value="CAF1450512.1"/>
    <property type="molecule type" value="Genomic_DNA"/>
</dbReference>
<evidence type="ECO:0000313" key="2">
    <source>
        <dbReference type="EMBL" id="CAF1630360.1"/>
    </source>
</evidence>
<protein>
    <submittedName>
        <fullName evidence="1">Uncharacterized protein</fullName>
    </submittedName>
</protein>
<dbReference type="Proteomes" id="UP000663832">
    <property type="component" value="Unassembled WGS sequence"/>
</dbReference>
<dbReference type="EMBL" id="CAJNOM010002297">
    <property type="protein sequence ID" value="CAF1630360.1"/>
    <property type="molecule type" value="Genomic_DNA"/>
</dbReference>
<reference evidence="1" key="1">
    <citation type="submission" date="2021-02" db="EMBL/GenBank/DDBJ databases">
        <authorList>
            <person name="Nowell W R."/>
        </authorList>
    </citation>
    <scope>NUCLEOTIDE SEQUENCE</scope>
</reference>
<gene>
    <name evidence="1" type="ORF">BJG266_LOCUS40404</name>
    <name evidence="2" type="ORF">QVE165_LOCUS57272</name>
</gene>
<organism evidence="1 4">
    <name type="scientific">Adineta steineri</name>
    <dbReference type="NCBI Taxonomy" id="433720"/>
    <lineage>
        <taxon>Eukaryota</taxon>
        <taxon>Metazoa</taxon>
        <taxon>Spiralia</taxon>
        <taxon>Gnathifera</taxon>
        <taxon>Rotifera</taxon>
        <taxon>Eurotatoria</taxon>
        <taxon>Bdelloidea</taxon>
        <taxon>Adinetida</taxon>
        <taxon>Adinetidae</taxon>
        <taxon>Adineta</taxon>
    </lineage>
</organism>
<name>A0A815PM13_9BILA</name>
<evidence type="ECO:0000313" key="3">
    <source>
        <dbReference type="Proteomes" id="UP000663832"/>
    </source>
</evidence>
<dbReference type="OrthoDB" id="9981320at2759"/>
<sequence>MLIRIFIAIEPVSMSSMPTKIKLSDIEVRYLTERLKKHEHMCDYDAKNTITELEHYYTVLKNKDGVYEPSAMVDRAWHHHILHTKMYSMFSRQHFGMEILHHVPFWSGNEKENVGELSNGKKEFDFIDTYETVVSIFGPQNVNETVWYMIEDDYM</sequence>
<dbReference type="Proteomes" id="UP000663877">
    <property type="component" value="Unassembled WGS sequence"/>
</dbReference>
<dbReference type="AlphaFoldDB" id="A0A815PM13"/>
<proteinExistence type="predicted"/>
<keyword evidence="3" id="KW-1185">Reference proteome</keyword>
<evidence type="ECO:0000313" key="4">
    <source>
        <dbReference type="Proteomes" id="UP000663877"/>
    </source>
</evidence>
<evidence type="ECO:0000313" key="1">
    <source>
        <dbReference type="EMBL" id="CAF1450512.1"/>
    </source>
</evidence>
<accession>A0A815PM13</accession>